<evidence type="ECO:0000313" key="2">
    <source>
        <dbReference type="Proteomes" id="UP001283361"/>
    </source>
</evidence>
<evidence type="ECO:0000313" key="1">
    <source>
        <dbReference type="EMBL" id="KAK3730614.1"/>
    </source>
</evidence>
<protein>
    <submittedName>
        <fullName evidence="1">Uncharacterized protein</fullName>
    </submittedName>
</protein>
<reference evidence="1" key="1">
    <citation type="journal article" date="2023" name="G3 (Bethesda)">
        <title>A reference genome for the long-term kleptoplast-retaining sea slug Elysia crispata morphotype clarki.</title>
        <authorList>
            <person name="Eastman K.E."/>
            <person name="Pendleton A.L."/>
            <person name="Shaikh M.A."/>
            <person name="Suttiyut T."/>
            <person name="Ogas R."/>
            <person name="Tomko P."/>
            <person name="Gavelis G."/>
            <person name="Widhalm J.R."/>
            <person name="Wisecaver J.H."/>
        </authorList>
    </citation>
    <scope>NUCLEOTIDE SEQUENCE</scope>
    <source>
        <strain evidence="1">ECLA1</strain>
    </source>
</reference>
<comment type="caution">
    <text evidence="1">The sequence shown here is derived from an EMBL/GenBank/DDBJ whole genome shotgun (WGS) entry which is preliminary data.</text>
</comment>
<gene>
    <name evidence="1" type="ORF">RRG08_006121</name>
</gene>
<sequence>MFDLRKRVYLYSCHPVPGTLRLDEDWDRIKDNAFPGATRENKTWCQFPGDLQFTLPREYSELEELGYQQLRGRRDVEKKESDMIYRISKRGETAVQAIFRQRDYDTHTFSCLVLLKTTVQAKLPQQPFLMSGRVPPDGCA</sequence>
<dbReference type="AlphaFoldDB" id="A0AAE0Y2Y5"/>
<dbReference type="Proteomes" id="UP001283361">
    <property type="component" value="Unassembled WGS sequence"/>
</dbReference>
<proteinExistence type="predicted"/>
<organism evidence="1 2">
    <name type="scientific">Elysia crispata</name>
    <name type="common">lettuce slug</name>
    <dbReference type="NCBI Taxonomy" id="231223"/>
    <lineage>
        <taxon>Eukaryota</taxon>
        <taxon>Metazoa</taxon>
        <taxon>Spiralia</taxon>
        <taxon>Lophotrochozoa</taxon>
        <taxon>Mollusca</taxon>
        <taxon>Gastropoda</taxon>
        <taxon>Heterobranchia</taxon>
        <taxon>Euthyneura</taxon>
        <taxon>Panpulmonata</taxon>
        <taxon>Sacoglossa</taxon>
        <taxon>Placobranchoidea</taxon>
        <taxon>Plakobranchidae</taxon>
        <taxon>Elysia</taxon>
    </lineage>
</organism>
<dbReference type="EMBL" id="JAWDGP010007071">
    <property type="protein sequence ID" value="KAK3730614.1"/>
    <property type="molecule type" value="Genomic_DNA"/>
</dbReference>
<accession>A0AAE0Y2Y5</accession>
<name>A0AAE0Y2Y5_9GAST</name>
<keyword evidence="2" id="KW-1185">Reference proteome</keyword>